<dbReference type="InterPro" id="IPR043132">
    <property type="entry name" value="BCAT-like_C"/>
</dbReference>
<dbReference type="Pfam" id="PF01063">
    <property type="entry name" value="Aminotran_4"/>
    <property type="match status" value="1"/>
</dbReference>
<organism evidence="3 4">
    <name type="scientific">Terrihabitans rhizophilus</name>
    <dbReference type="NCBI Taxonomy" id="3092662"/>
    <lineage>
        <taxon>Bacteria</taxon>
        <taxon>Pseudomonadati</taxon>
        <taxon>Pseudomonadota</taxon>
        <taxon>Alphaproteobacteria</taxon>
        <taxon>Hyphomicrobiales</taxon>
        <taxon>Terrihabitans</taxon>
    </lineage>
</organism>
<evidence type="ECO:0000313" key="3">
    <source>
        <dbReference type="EMBL" id="MDX6805078.1"/>
    </source>
</evidence>
<evidence type="ECO:0000259" key="2">
    <source>
        <dbReference type="Pfam" id="PF00425"/>
    </source>
</evidence>
<dbReference type="InterPro" id="IPR005802">
    <property type="entry name" value="ADC_synth_comp_1"/>
</dbReference>
<dbReference type="InterPro" id="IPR001544">
    <property type="entry name" value="Aminotrans_IV"/>
</dbReference>
<comment type="caution">
    <text evidence="3">The sequence shown here is derived from an EMBL/GenBank/DDBJ whole genome shotgun (WGS) entry which is preliminary data.</text>
</comment>
<dbReference type="InterPro" id="IPR005801">
    <property type="entry name" value="ADC_synthase"/>
</dbReference>
<keyword evidence="4" id="KW-1185">Reference proteome</keyword>
<dbReference type="NCBIfam" id="TIGR00553">
    <property type="entry name" value="pabB"/>
    <property type="match status" value="1"/>
</dbReference>
<dbReference type="InterPro" id="IPR036038">
    <property type="entry name" value="Aminotransferase-like"/>
</dbReference>
<sequence>MSEPGTLILHDNSASGGSSLLFRWPHRVLTTCNALEAPGLIAEAEAALARGQHIAGFLSYELGLLFEERLAGLLPSRSSFPLLWLGIYDAPDVLTRAEAWSWIGGNCGPERPVIADLAIGVSREEYGTAFRQVMRFIHAGDVYQVNLTMPAGFRLQGDAMALYRDLCLRQEVAHGAWLDTGEHRVLSLSPELFVANTGGRLVTRPMKGTIARGRDDESDAEKVQQLRADEKSRAENLMIVDLLRNDLGRVAKLGSVEVDALFAVETYASLHQMTSTVSAQLESSNGIREILAALFPCGSVTGAPKIRAMQIIHDVEAGPRGLYTGSIGHIAPGGDFRFNVAIRTAVIDVDGNGRIGVGGGVVADSEEQAEYEEALLKLRFLQGVHEPFGLIETFAYDGTSLVLEERHLSRMCASAADLGLPCDRQGAEAALFGALAGRSEPARVRLLLREDGGFDVAVTDLKPMTELSFTIAPLPVHSADPLLRHKTTRRAVYDVPRADAARRLGVDEVVFLNERGELTEGSFTNLFVQKDGRLLTPPVSSGLLPGTLRAELLDTGRAHEAVLNLAALEDADAVFFGNSVRGLLPARWVRMA</sequence>
<gene>
    <name evidence="3" type="primary">pabB</name>
    <name evidence="3" type="ORF">SCD90_03280</name>
</gene>
<dbReference type="SUPFAM" id="SSF56752">
    <property type="entry name" value="D-aminoacid aminotransferase-like PLP-dependent enzymes"/>
    <property type="match status" value="1"/>
</dbReference>
<keyword evidence="3" id="KW-0808">Transferase</keyword>
<dbReference type="RefSeq" id="WP_319843180.1">
    <property type="nucleotide sequence ID" value="NZ_JAXAFJ010000001.1"/>
</dbReference>
<dbReference type="Gene3D" id="3.30.470.10">
    <property type="match status" value="1"/>
</dbReference>
<dbReference type="Pfam" id="PF00425">
    <property type="entry name" value="Chorismate_bind"/>
    <property type="match status" value="1"/>
</dbReference>
<evidence type="ECO:0000313" key="4">
    <source>
        <dbReference type="Proteomes" id="UP001274321"/>
    </source>
</evidence>
<dbReference type="InterPro" id="IPR015890">
    <property type="entry name" value="Chorismate_C"/>
</dbReference>
<dbReference type="NCBIfam" id="NF005729">
    <property type="entry name" value="PRK07546.1-3"/>
    <property type="match status" value="1"/>
</dbReference>
<dbReference type="EMBL" id="JAXAFJ010000001">
    <property type="protein sequence ID" value="MDX6805078.1"/>
    <property type="molecule type" value="Genomic_DNA"/>
</dbReference>
<dbReference type="PANTHER" id="PTHR11236">
    <property type="entry name" value="AMINOBENZOATE/ANTHRANILATE SYNTHASE"/>
    <property type="match status" value="1"/>
</dbReference>
<dbReference type="PANTHER" id="PTHR11236:SF50">
    <property type="entry name" value="AMINODEOXYCHORISMATE SYNTHASE COMPONENT 1"/>
    <property type="match status" value="1"/>
</dbReference>
<dbReference type="SUPFAM" id="SSF56322">
    <property type="entry name" value="ADC synthase"/>
    <property type="match status" value="1"/>
</dbReference>
<proteinExistence type="predicted"/>
<dbReference type="InterPro" id="IPR043131">
    <property type="entry name" value="BCAT-like_N"/>
</dbReference>
<keyword evidence="3" id="KW-0032">Aminotransferase</keyword>
<dbReference type="Gene3D" id="3.20.10.10">
    <property type="entry name" value="D-amino Acid Aminotransferase, subunit A, domain 2"/>
    <property type="match status" value="1"/>
</dbReference>
<accession>A0ABU4RLI8</accession>
<reference evidence="3 4" key="1">
    <citation type="submission" date="2023-11" db="EMBL/GenBank/DDBJ databases">
        <authorList>
            <person name="Bao R."/>
        </authorList>
    </citation>
    <scope>NUCLEOTIDE SEQUENCE [LARGE SCALE GENOMIC DNA]</scope>
    <source>
        <strain evidence="3 4">PJ23</strain>
    </source>
</reference>
<dbReference type="GO" id="GO:0046820">
    <property type="term" value="F:4-amino-4-deoxychorismate synthase activity"/>
    <property type="evidence" value="ECO:0007669"/>
    <property type="project" value="UniProtKB-EC"/>
</dbReference>
<dbReference type="InterPro" id="IPR019999">
    <property type="entry name" value="Anth_synth_I-like"/>
</dbReference>
<dbReference type="Gene3D" id="3.60.120.10">
    <property type="entry name" value="Anthranilate synthase"/>
    <property type="match status" value="1"/>
</dbReference>
<dbReference type="PRINTS" id="PR00095">
    <property type="entry name" value="ANTSNTHASEI"/>
</dbReference>
<protein>
    <recommendedName>
        <fullName evidence="1">Probable branched-chain-amino-acid aminotransferase</fullName>
    </recommendedName>
</protein>
<evidence type="ECO:0000256" key="1">
    <source>
        <dbReference type="ARBA" id="ARBA00014472"/>
    </source>
</evidence>
<feature type="domain" description="Chorismate-utilising enzyme C-terminal" evidence="2">
    <location>
        <begin position="123"/>
        <end position="377"/>
    </location>
</feature>
<name>A0ABU4RLI8_9HYPH</name>
<dbReference type="Proteomes" id="UP001274321">
    <property type="component" value="Unassembled WGS sequence"/>
</dbReference>